<name>A0A699TYB4_TANCI</name>
<dbReference type="AlphaFoldDB" id="A0A699TYB4"/>
<feature type="region of interest" description="Disordered" evidence="1">
    <location>
        <begin position="136"/>
        <end position="157"/>
    </location>
</feature>
<comment type="caution">
    <text evidence="2">The sequence shown here is derived from an EMBL/GenBank/DDBJ whole genome shotgun (WGS) entry which is preliminary data.</text>
</comment>
<dbReference type="EMBL" id="BKCJ011290188">
    <property type="protein sequence ID" value="GFD15965.1"/>
    <property type="molecule type" value="Genomic_DNA"/>
</dbReference>
<proteinExistence type="predicted"/>
<organism evidence="2">
    <name type="scientific">Tanacetum cinerariifolium</name>
    <name type="common">Dalmatian daisy</name>
    <name type="synonym">Chrysanthemum cinerariifolium</name>
    <dbReference type="NCBI Taxonomy" id="118510"/>
    <lineage>
        <taxon>Eukaryota</taxon>
        <taxon>Viridiplantae</taxon>
        <taxon>Streptophyta</taxon>
        <taxon>Embryophyta</taxon>
        <taxon>Tracheophyta</taxon>
        <taxon>Spermatophyta</taxon>
        <taxon>Magnoliopsida</taxon>
        <taxon>eudicotyledons</taxon>
        <taxon>Gunneridae</taxon>
        <taxon>Pentapetalae</taxon>
        <taxon>asterids</taxon>
        <taxon>campanulids</taxon>
        <taxon>Asterales</taxon>
        <taxon>Asteraceae</taxon>
        <taxon>Asteroideae</taxon>
        <taxon>Anthemideae</taxon>
        <taxon>Anthemidinae</taxon>
        <taxon>Tanacetum</taxon>
    </lineage>
</organism>
<feature type="non-terminal residue" evidence="2">
    <location>
        <position position="1"/>
    </location>
</feature>
<accession>A0A699TYB4</accession>
<gene>
    <name evidence="2" type="ORF">Tci_887934</name>
</gene>
<evidence type="ECO:0000313" key="2">
    <source>
        <dbReference type="EMBL" id="GFD15965.1"/>
    </source>
</evidence>
<feature type="non-terminal residue" evidence="2">
    <location>
        <position position="157"/>
    </location>
</feature>
<sequence>QLGDVTEQHGPLRLGKVRECLAHQVQTNTDHTQAVHLVQLTAADLAVNHHHAAQLFRRLAQGVEQIQLPAEYVCVAVDAKNRRGKGIGHGSHLSNKARRQAFEPGHRAGKTSGAGRLAARRTLGNSRAVLQAAATGFRQAQRGDHRNAVGNTGVDSD</sequence>
<protein>
    <submittedName>
        <fullName evidence="2">Uncharacterized protein</fullName>
    </submittedName>
</protein>
<reference evidence="2" key="1">
    <citation type="journal article" date="2019" name="Sci. Rep.">
        <title>Draft genome of Tanacetum cinerariifolium, the natural source of mosquito coil.</title>
        <authorList>
            <person name="Yamashiro T."/>
            <person name="Shiraishi A."/>
            <person name="Satake H."/>
            <person name="Nakayama K."/>
        </authorList>
    </citation>
    <scope>NUCLEOTIDE SEQUENCE</scope>
</reference>
<evidence type="ECO:0000256" key="1">
    <source>
        <dbReference type="SAM" id="MobiDB-lite"/>
    </source>
</evidence>